<evidence type="ECO:0000313" key="2">
    <source>
        <dbReference type="EMBL" id="EET05557.1"/>
    </source>
</evidence>
<evidence type="ECO:0000256" key="1">
    <source>
        <dbReference type="SAM" id="MobiDB-lite"/>
    </source>
</evidence>
<accession>A0A0E1W7K1</accession>
<reference evidence="2" key="1">
    <citation type="submission" date="2009-05" db="EMBL/GenBank/DDBJ databases">
        <authorList>
            <person name="Harkins D.M."/>
            <person name="DeShazer D."/>
            <person name="Woods D.E."/>
            <person name="Brinkac L.M."/>
            <person name="Brown K.A."/>
            <person name="Hung G.C."/>
            <person name="Tuanyok A."/>
            <person name="Zhang B."/>
            <person name="Nierman W.C."/>
        </authorList>
    </citation>
    <scope>NUCLEOTIDE SEQUENCE [LARGE SCALE GENOMIC DNA]</scope>
    <source>
        <strain evidence="2">1710a</strain>
    </source>
</reference>
<dbReference type="Proteomes" id="UP000001812">
    <property type="component" value="Chromosome II"/>
</dbReference>
<dbReference type="AlphaFoldDB" id="A0A0E1W7K1"/>
<protein>
    <submittedName>
        <fullName evidence="2">Uncharacterized protein</fullName>
    </submittedName>
</protein>
<dbReference type="HOGENOM" id="CLU_3248495_0_0_4"/>
<sequence length="42" mass="4492">MRSRRGTGAFTAVRHRRISRHDGGPLRPAAGRLTASPPPACP</sequence>
<proteinExistence type="predicted"/>
<name>A0A0E1W7K1_BURPE</name>
<feature type="region of interest" description="Disordered" evidence="1">
    <location>
        <begin position="1"/>
        <end position="42"/>
    </location>
</feature>
<dbReference type="EMBL" id="CM000833">
    <property type="protein sequence ID" value="EET05557.1"/>
    <property type="molecule type" value="Genomic_DNA"/>
</dbReference>
<gene>
    <name evidence="2" type="ORF">BURPS1710A_A0981</name>
</gene>
<organism evidence="2">
    <name type="scientific">Burkholderia pseudomallei 1710a</name>
    <dbReference type="NCBI Taxonomy" id="320371"/>
    <lineage>
        <taxon>Bacteria</taxon>
        <taxon>Pseudomonadati</taxon>
        <taxon>Pseudomonadota</taxon>
        <taxon>Betaproteobacteria</taxon>
        <taxon>Burkholderiales</taxon>
        <taxon>Burkholderiaceae</taxon>
        <taxon>Burkholderia</taxon>
        <taxon>pseudomallei group</taxon>
    </lineage>
</organism>